<dbReference type="Gene3D" id="2.170.120.20">
    <property type="entry name" value="Ribosomal protein L25, beta domain"/>
    <property type="match status" value="1"/>
</dbReference>
<keyword evidence="3 7" id="KW-0689">Ribosomal protein</keyword>
<dbReference type="GO" id="GO:0006412">
    <property type="term" value="P:translation"/>
    <property type="evidence" value="ECO:0007669"/>
    <property type="project" value="InterPro"/>
</dbReference>
<organism evidence="7">
    <name type="scientific">Albugo laibachii Nc14</name>
    <dbReference type="NCBI Taxonomy" id="890382"/>
    <lineage>
        <taxon>Eukaryota</taxon>
        <taxon>Sar</taxon>
        <taxon>Stramenopiles</taxon>
        <taxon>Oomycota</taxon>
        <taxon>Peronosporomycetes</taxon>
        <taxon>Albuginales</taxon>
        <taxon>Albuginaceae</taxon>
        <taxon>Albugo</taxon>
    </lineage>
</organism>
<dbReference type="CDD" id="cd00495">
    <property type="entry name" value="Ribosomal_L25_TL5_CTC"/>
    <property type="match status" value="1"/>
</dbReference>
<gene>
    <name evidence="7" type="primary">AlNc14C131G6965</name>
    <name evidence="8" type="synonym">AlNc14C136G7092</name>
    <name evidence="7" type="ORF">ALNC14_078590</name>
    <name evidence="8" type="ORF">ALNC14_080020</name>
</gene>
<evidence type="ECO:0000256" key="4">
    <source>
        <dbReference type="ARBA" id="ARBA00023274"/>
    </source>
</evidence>
<keyword evidence="4" id="KW-0687">Ribonucleoprotein</keyword>
<name>F0WKB2_9STRA</name>
<dbReference type="GO" id="GO:0022625">
    <property type="term" value="C:cytosolic large ribosomal subunit"/>
    <property type="evidence" value="ECO:0007669"/>
    <property type="project" value="TreeGrafter"/>
</dbReference>
<sequence length="258" mass="29524">MLANHRHRRVCLHHFHKVARFVAPFHQAATTDITESIVLPLHIRTQDGSRAARKLRKKGYLPGLLYGEGMNGDDTKVLVSLEKKLFDRLHRKLWTSIDNQVFKVQVKDQPPILAIMRDVQFHPVTDIPLTVNFIRYKNGRKVSIPITYINEEGSPGIKRGGYINHIYHEVECYINTEQVPKTLEIDVNGLDVDSKFFLETISFPDGVVPVVPAGTLLANLKGRRILTLPEAAEDEEEEVEEVIQKNDDDKIDIWNDIF</sequence>
<dbReference type="EMBL" id="FR824176">
    <property type="protein sequence ID" value="CCA21716.1"/>
    <property type="molecule type" value="Genomic_DNA"/>
</dbReference>
<dbReference type="Gene3D" id="2.40.240.10">
    <property type="entry name" value="Ribosomal Protein L25, Chain P"/>
    <property type="match status" value="1"/>
</dbReference>
<feature type="domain" description="Large ribosomal subunit protein bL25 beta" evidence="6">
    <location>
        <begin position="141"/>
        <end position="221"/>
    </location>
</feature>
<dbReference type="GO" id="GO:0008097">
    <property type="term" value="F:5S rRNA binding"/>
    <property type="evidence" value="ECO:0007669"/>
    <property type="project" value="InterPro"/>
</dbReference>
<dbReference type="InterPro" id="IPR020056">
    <property type="entry name" value="Rbsml_bL25/Gln-tRNA_synth_N"/>
</dbReference>
<accession>F0WKB2</accession>
<evidence type="ECO:0000313" key="8">
    <source>
        <dbReference type="EMBL" id="CCA21859.1"/>
    </source>
</evidence>
<dbReference type="AlphaFoldDB" id="F0WKB2"/>
<dbReference type="InterPro" id="IPR029751">
    <property type="entry name" value="Ribosomal_L25_dom"/>
</dbReference>
<feature type="domain" description="Large ribosomal subunit protein bL25 L25" evidence="5">
    <location>
        <begin position="43"/>
        <end position="133"/>
    </location>
</feature>
<dbReference type="Pfam" id="PF14693">
    <property type="entry name" value="Ribosomal_TL5_C"/>
    <property type="match status" value="1"/>
</dbReference>
<dbReference type="NCBIfam" id="TIGR00731">
    <property type="entry name" value="bL25_bact_ctc"/>
    <property type="match status" value="1"/>
</dbReference>
<dbReference type="SUPFAM" id="SSF50715">
    <property type="entry name" value="Ribosomal protein L25-like"/>
    <property type="match status" value="1"/>
</dbReference>
<reference evidence="7" key="1">
    <citation type="journal article" date="2011" name="PLoS Biol.">
        <title>Gene gain and loss during evolution of obligate parasitism in the white rust pathogen of Arabidopsis thaliana.</title>
        <authorList>
            <person name="Kemen E."/>
            <person name="Gardiner A."/>
            <person name="Schultz-Larsen T."/>
            <person name="Kemen A.C."/>
            <person name="Balmuth A.L."/>
            <person name="Robert-Seilaniantz A."/>
            <person name="Bailey K."/>
            <person name="Holub E."/>
            <person name="Studholme D.J."/>
            <person name="Maclean D."/>
            <person name="Jones J.D."/>
        </authorList>
    </citation>
    <scope>NUCLEOTIDE SEQUENCE</scope>
</reference>
<dbReference type="Pfam" id="PF01386">
    <property type="entry name" value="Ribosomal_L25p"/>
    <property type="match status" value="1"/>
</dbReference>
<protein>
    <submittedName>
        <fullName evidence="7">50S ribosomal protein L25 putative</fullName>
    </submittedName>
</protein>
<evidence type="ECO:0000313" key="7">
    <source>
        <dbReference type="EMBL" id="CCA21716.1"/>
    </source>
</evidence>
<dbReference type="InterPro" id="IPR011035">
    <property type="entry name" value="Ribosomal_bL25/Gln-tRNA_synth"/>
</dbReference>
<dbReference type="PANTHER" id="PTHR33284:SF1">
    <property type="entry name" value="RIBOSOMAL PROTEIN L25_GLN-TRNA SYNTHETASE, ANTI-CODON-BINDING DOMAIN-CONTAINING PROTEIN"/>
    <property type="match status" value="1"/>
</dbReference>
<evidence type="ECO:0000256" key="3">
    <source>
        <dbReference type="ARBA" id="ARBA00022980"/>
    </source>
</evidence>
<dbReference type="InterPro" id="IPR037121">
    <property type="entry name" value="Ribosomal_bL25_C"/>
</dbReference>
<keyword evidence="2" id="KW-0694">RNA-binding</keyword>
<keyword evidence="1" id="KW-0699">rRNA-binding</keyword>
<dbReference type="PANTHER" id="PTHR33284">
    <property type="entry name" value="RIBOSOMAL PROTEIN L25/GLN-TRNA SYNTHETASE, ANTI-CODON-BINDING DOMAIN-CONTAINING PROTEIN"/>
    <property type="match status" value="1"/>
</dbReference>
<dbReference type="InterPro" id="IPR001021">
    <property type="entry name" value="Ribosomal_bL25_long"/>
</dbReference>
<evidence type="ECO:0000256" key="1">
    <source>
        <dbReference type="ARBA" id="ARBA00022730"/>
    </source>
</evidence>
<dbReference type="InterPro" id="IPR020930">
    <property type="entry name" value="Ribosomal_uL5_bac-type"/>
</dbReference>
<dbReference type="InterPro" id="IPR020057">
    <property type="entry name" value="Ribosomal_bL25_b-dom"/>
</dbReference>
<dbReference type="HAMAP" id="MF_01334">
    <property type="entry name" value="Ribosomal_bL25_CTC"/>
    <property type="match status" value="1"/>
</dbReference>
<evidence type="ECO:0000259" key="5">
    <source>
        <dbReference type="Pfam" id="PF01386"/>
    </source>
</evidence>
<proteinExistence type="inferred from homology"/>
<evidence type="ECO:0000259" key="6">
    <source>
        <dbReference type="Pfam" id="PF14693"/>
    </source>
</evidence>
<dbReference type="EMBL" id="FR824181">
    <property type="protein sequence ID" value="CCA21859.1"/>
    <property type="molecule type" value="Genomic_DNA"/>
</dbReference>
<reference evidence="7" key="2">
    <citation type="submission" date="2011-02" db="EMBL/GenBank/DDBJ databases">
        <authorList>
            <person name="MacLean D."/>
        </authorList>
    </citation>
    <scope>NUCLEOTIDE SEQUENCE</scope>
</reference>
<evidence type="ECO:0000256" key="2">
    <source>
        <dbReference type="ARBA" id="ARBA00022884"/>
    </source>
</evidence>
<dbReference type="GO" id="GO:0003735">
    <property type="term" value="F:structural constituent of ribosome"/>
    <property type="evidence" value="ECO:0007669"/>
    <property type="project" value="InterPro"/>
</dbReference>
<dbReference type="HOGENOM" id="CLU_075939_0_0_1"/>